<evidence type="ECO:0000313" key="8">
    <source>
        <dbReference type="Proteomes" id="UP000823935"/>
    </source>
</evidence>
<evidence type="ECO:0000259" key="6">
    <source>
        <dbReference type="Pfam" id="PF12698"/>
    </source>
</evidence>
<reference evidence="7" key="2">
    <citation type="journal article" date="2021" name="PeerJ">
        <title>Extensive microbial diversity within the chicken gut microbiome revealed by metagenomics and culture.</title>
        <authorList>
            <person name="Gilroy R."/>
            <person name="Ravi A."/>
            <person name="Getino M."/>
            <person name="Pursley I."/>
            <person name="Horton D.L."/>
            <person name="Alikhan N.F."/>
            <person name="Baker D."/>
            <person name="Gharbi K."/>
            <person name="Hall N."/>
            <person name="Watson M."/>
            <person name="Adriaenssens E.M."/>
            <person name="Foster-Nyarko E."/>
            <person name="Jarju S."/>
            <person name="Secka A."/>
            <person name="Antonio M."/>
            <person name="Oren A."/>
            <person name="Chaudhuri R.R."/>
            <person name="La Ragione R."/>
            <person name="Hildebrand F."/>
            <person name="Pallen M.J."/>
        </authorList>
    </citation>
    <scope>NUCLEOTIDE SEQUENCE</scope>
    <source>
        <strain evidence="7">CHK190-19873</strain>
    </source>
</reference>
<reference evidence="7" key="1">
    <citation type="submission" date="2020-10" db="EMBL/GenBank/DDBJ databases">
        <authorList>
            <person name="Gilroy R."/>
        </authorList>
    </citation>
    <scope>NUCLEOTIDE SEQUENCE</scope>
    <source>
        <strain evidence="7">CHK190-19873</strain>
    </source>
</reference>
<dbReference type="Pfam" id="PF12698">
    <property type="entry name" value="ABC2_membrane_3"/>
    <property type="match status" value="1"/>
</dbReference>
<keyword evidence="4 5" id="KW-0472">Membrane</keyword>
<comment type="caution">
    <text evidence="7">The sequence shown here is derived from an EMBL/GenBank/DDBJ whole genome shotgun (WGS) entry which is preliminary data.</text>
</comment>
<dbReference type="InterPro" id="IPR013525">
    <property type="entry name" value="ABC2_TM"/>
</dbReference>
<name>A0A9D1ERR6_9FIRM</name>
<evidence type="ECO:0000256" key="3">
    <source>
        <dbReference type="ARBA" id="ARBA00022989"/>
    </source>
</evidence>
<gene>
    <name evidence="7" type="ORF">IAB44_05930</name>
</gene>
<feature type="transmembrane region" description="Helical" evidence="5">
    <location>
        <begin position="297"/>
        <end position="317"/>
    </location>
</feature>
<dbReference type="Proteomes" id="UP000823935">
    <property type="component" value="Unassembled WGS sequence"/>
</dbReference>
<dbReference type="PANTHER" id="PTHR37305:SF1">
    <property type="entry name" value="MEMBRANE PROTEIN"/>
    <property type="match status" value="1"/>
</dbReference>
<keyword evidence="2 5" id="KW-0812">Transmembrane</keyword>
<evidence type="ECO:0000256" key="1">
    <source>
        <dbReference type="ARBA" id="ARBA00004141"/>
    </source>
</evidence>
<comment type="subcellular location">
    <subcellularLocation>
        <location evidence="1">Membrane</location>
        <topology evidence="1">Multi-pass membrane protein</topology>
    </subcellularLocation>
</comment>
<feature type="transmembrane region" description="Helical" evidence="5">
    <location>
        <begin position="370"/>
        <end position="403"/>
    </location>
</feature>
<evidence type="ECO:0000256" key="5">
    <source>
        <dbReference type="SAM" id="Phobius"/>
    </source>
</evidence>
<dbReference type="GO" id="GO:0140359">
    <property type="term" value="F:ABC-type transporter activity"/>
    <property type="evidence" value="ECO:0007669"/>
    <property type="project" value="InterPro"/>
</dbReference>
<evidence type="ECO:0000313" key="7">
    <source>
        <dbReference type="EMBL" id="HIS31077.1"/>
    </source>
</evidence>
<organism evidence="7 8">
    <name type="scientific">Candidatus Limivivens intestinipullorum</name>
    <dbReference type="NCBI Taxonomy" id="2840858"/>
    <lineage>
        <taxon>Bacteria</taxon>
        <taxon>Bacillati</taxon>
        <taxon>Bacillota</taxon>
        <taxon>Clostridia</taxon>
        <taxon>Lachnospirales</taxon>
        <taxon>Lachnospiraceae</taxon>
        <taxon>Lachnospiraceae incertae sedis</taxon>
        <taxon>Candidatus Limivivens</taxon>
    </lineage>
</organism>
<feature type="transmembrane region" description="Helical" evidence="5">
    <location>
        <begin position="192"/>
        <end position="217"/>
    </location>
</feature>
<dbReference type="AlphaFoldDB" id="A0A9D1ERR6"/>
<evidence type="ECO:0000256" key="2">
    <source>
        <dbReference type="ARBA" id="ARBA00022692"/>
    </source>
</evidence>
<keyword evidence="3 5" id="KW-1133">Transmembrane helix</keyword>
<accession>A0A9D1ERR6</accession>
<feature type="transmembrane region" description="Helical" evidence="5">
    <location>
        <begin position="238"/>
        <end position="268"/>
    </location>
</feature>
<sequence length="411" mass="46576">MRRMIWFEWKRIWQSRLTQFAAAGCALFLIFCVWSSIQQIMAVDSEGNTVFGMDAAKTLREFGEKQTLDQETVDGIVKEYLERTENPETASEDSNLEFLSEEVYRTWYLPRRELYSIIRNVYWEDGRRDTMAGVLWDHYGEDFYEARTRRVQEWLSVYQGNQVITPAEADWWVKKDAAVGTYQYGYYKGWDLILAAASTWTILIMMVACIGIAPVFAGEYQTKCDSLLLCMRYGKSRLIAAKLLASWLYVSTVYWGIALVYCAIYLLLLGTGGWDLPIQISSTNAVSYNLNMAQASGLVLLLGWLYTLGMTGITLFLSSLLKNAYSVIIAAFLLLIVPTFLSMSSGGYLWKHVLALLPAKITDFSFTSYLVFRVGGLIVTWPTAAMALNGAGALLLSGLAYAVFRRHQVNR</sequence>
<feature type="domain" description="ABC-2 type transporter transmembrane" evidence="6">
    <location>
        <begin position="199"/>
        <end position="357"/>
    </location>
</feature>
<protein>
    <recommendedName>
        <fullName evidence="6">ABC-2 type transporter transmembrane domain-containing protein</fullName>
    </recommendedName>
</protein>
<dbReference type="GO" id="GO:0016020">
    <property type="term" value="C:membrane"/>
    <property type="evidence" value="ECO:0007669"/>
    <property type="project" value="UniProtKB-SubCell"/>
</dbReference>
<feature type="transmembrane region" description="Helical" evidence="5">
    <location>
        <begin position="324"/>
        <end position="350"/>
    </location>
</feature>
<dbReference type="PANTHER" id="PTHR37305">
    <property type="entry name" value="INTEGRAL MEMBRANE PROTEIN-RELATED"/>
    <property type="match status" value="1"/>
</dbReference>
<dbReference type="EMBL" id="DVIQ01000027">
    <property type="protein sequence ID" value="HIS31077.1"/>
    <property type="molecule type" value="Genomic_DNA"/>
</dbReference>
<evidence type="ECO:0000256" key="4">
    <source>
        <dbReference type="ARBA" id="ARBA00023136"/>
    </source>
</evidence>
<proteinExistence type="predicted"/>